<comment type="similarity">
    <text evidence="1 3">Belongs to the bacterial flagellin family.</text>
</comment>
<dbReference type="SUPFAM" id="SSF64518">
    <property type="entry name" value="Phase 1 flagellin"/>
    <property type="match status" value="1"/>
</dbReference>
<dbReference type="GO" id="GO:0005576">
    <property type="term" value="C:extracellular region"/>
    <property type="evidence" value="ECO:0007669"/>
    <property type="project" value="UniProtKB-SubCell"/>
</dbReference>
<reference evidence="6 7" key="1">
    <citation type="journal article" date="2010" name="Science">
        <title>Genomic comparison of the ants Camponotus floridanus and Harpegnathos saltator.</title>
        <authorList>
            <person name="Bonasio R."/>
            <person name="Zhang G."/>
            <person name="Ye C."/>
            <person name="Mutti N.S."/>
            <person name="Fang X."/>
            <person name="Qin N."/>
            <person name="Donahue G."/>
            <person name="Yang P."/>
            <person name="Li Q."/>
            <person name="Li C."/>
            <person name="Zhang P."/>
            <person name="Huang Z."/>
            <person name="Berger S.L."/>
            <person name="Reinberg D."/>
            <person name="Wang J."/>
            <person name="Liebig J."/>
        </authorList>
    </citation>
    <scope>NUCLEOTIDE SEQUENCE [LARGE SCALE GENOMIC DNA]</scope>
    <source>
        <strain evidence="6 7">Hsal</strain>
    </source>
</reference>
<keyword evidence="6" id="KW-0282">Flagellum</keyword>
<feature type="domain" description="Flagellin N-terminal" evidence="4">
    <location>
        <begin position="7"/>
        <end position="150"/>
    </location>
</feature>
<dbReference type="EMBL" id="CP017315">
    <property type="protein sequence ID" value="AQS40966.1"/>
    <property type="molecule type" value="Genomic_DNA"/>
</dbReference>
<dbReference type="Pfam" id="PF00700">
    <property type="entry name" value="Flagellin_C"/>
    <property type="match status" value="1"/>
</dbReference>
<dbReference type="GO" id="GO:0005198">
    <property type="term" value="F:structural molecule activity"/>
    <property type="evidence" value="ECO:0007669"/>
    <property type="project" value="UniProtKB-UniRule"/>
</dbReference>
<organism evidence="6 7">
    <name type="scientific">Candidatus Tokpelaia hoelldobleri</name>
    <dbReference type="NCBI Taxonomy" id="1902579"/>
    <lineage>
        <taxon>Bacteria</taxon>
        <taxon>Pseudomonadati</taxon>
        <taxon>Pseudomonadota</taxon>
        <taxon>Alphaproteobacteria</taxon>
        <taxon>Hyphomicrobiales</taxon>
        <taxon>Candidatus Tokpelaia</taxon>
    </lineage>
</organism>
<reference evidence="6 7" key="2">
    <citation type="journal article" date="2016" name="Sci. Rep.">
        <title>The genome of Rhizobiales bacteria in predatory ants reveals urease gene functions but no genes for nitrogen fixation.</title>
        <authorList>
            <person name="Neuvonen M.M."/>
            <person name="Tamarit D."/>
            <person name="Naslund K."/>
            <person name="Liebig J."/>
            <person name="Feldhaar H."/>
            <person name="Moran N.A."/>
            <person name="Guy L."/>
            <person name="Andersson S.G."/>
        </authorList>
    </citation>
    <scope>NUCLEOTIDE SEQUENCE [LARGE SCALE GENOMIC DNA]</scope>
    <source>
        <strain evidence="6 7">Hsal</strain>
    </source>
</reference>
<evidence type="ECO:0000256" key="1">
    <source>
        <dbReference type="ARBA" id="ARBA00005709"/>
    </source>
</evidence>
<keyword evidence="3" id="KW-0964">Secreted</keyword>
<dbReference type="InterPro" id="IPR046358">
    <property type="entry name" value="Flagellin_C"/>
</dbReference>
<dbReference type="Proteomes" id="UP000188912">
    <property type="component" value="Chromosome"/>
</dbReference>
<dbReference type="Gene3D" id="1.20.1330.10">
    <property type="entry name" value="f41 fragment of flagellin, N-terminal domain"/>
    <property type="match status" value="1"/>
</dbReference>
<keyword evidence="6" id="KW-0969">Cilium</keyword>
<dbReference type="GO" id="GO:0009288">
    <property type="term" value="C:bacterial-type flagellum"/>
    <property type="evidence" value="ECO:0007669"/>
    <property type="project" value="UniProtKB-SubCell"/>
</dbReference>
<evidence type="ECO:0000259" key="5">
    <source>
        <dbReference type="Pfam" id="PF00700"/>
    </source>
</evidence>
<comment type="function">
    <text evidence="3">Flagellin is the subunit protein which polymerizes to form the filaments of bacterial flagella.</text>
</comment>
<gene>
    <name evidence="6" type="primary">flgL</name>
    <name evidence="6" type="ORF">BHV28_02440</name>
</gene>
<dbReference type="STRING" id="1902579.BHV28_02440"/>
<dbReference type="Pfam" id="PF00669">
    <property type="entry name" value="Flagellin_N"/>
    <property type="match status" value="1"/>
</dbReference>
<dbReference type="NCBIfam" id="NF004669">
    <property type="entry name" value="PRK06008.1"/>
    <property type="match status" value="1"/>
</dbReference>
<evidence type="ECO:0000256" key="3">
    <source>
        <dbReference type="RuleBase" id="RU362073"/>
    </source>
</evidence>
<name>A0A1U9JSX8_9HYPH</name>
<keyword evidence="6" id="KW-0966">Cell projection</keyword>
<evidence type="ECO:0000313" key="7">
    <source>
        <dbReference type="Proteomes" id="UP000188912"/>
    </source>
</evidence>
<protein>
    <recommendedName>
        <fullName evidence="3">Flagellin</fullName>
    </recommendedName>
</protein>
<keyword evidence="7" id="KW-1185">Reference proteome</keyword>
<keyword evidence="2 3" id="KW-0975">Bacterial flagellum</keyword>
<dbReference type="InterPro" id="IPR001029">
    <property type="entry name" value="Flagellin_N"/>
</dbReference>
<evidence type="ECO:0000259" key="4">
    <source>
        <dbReference type="Pfam" id="PF00669"/>
    </source>
</evidence>
<sequence>MKLNFFSTHVLNNSRRPQMERAQRDMIVASHEAATGRLYDPGVVLGHKTGRFVYNEGQLNNISRLMDTNNLVAQRMVAGQEAINSLVGGKGANDKGIEGVLTRFNTELVGYPSVSDSETLQRSARSAIKSFYSAMNTSFSGEYVFGGTNTQQAPMKPYEDAQKVMQQAFEDFFGFASDDAQARDITAGQMAEFIDGPFSDLFNEDNWKEYFSNAEDSVPRNIISPAGEMVDAGISANEKGFREALKNLALVGEFGALGLSEDAQDMLISRTRAGTDNTSTGSAVTQIISSASRLGAAESQLSKATDRMSLQEKVLADTRVELIGVDQAEAIQRVMDTMNMLNMSYQLTMQLSRMSLVNYL</sequence>
<dbReference type="AlphaFoldDB" id="A0A1U9JSX8"/>
<evidence type="ECO:0000256" key="2">
    <source>
        <dbReference type="ARBA" id="ARBA00023143"/>
    </source>
</evidence>
<proteinExistence type="inferred from homology"/>
<comment type="subcellular location">
    <subcellularLocation>
        <location evidence="3">Secreted</location>
    </subcellularLocation>
    <subcellularLocation>
        <location evidence="3">Bacterial flagellum</location>
    </subcellularLocation>
</comment>
<feature type="domain" description="Flagellin C-terminal" evidence="5">
    <location>
        <begin position="280"/>
        <end position="360"/>
    </location>
</feature>
<dbReference type="KEGG" id="thd:BHV28_02440"/>
<evidence type="ECO:0000313" key="6">
    <source>
        <dbReference type="EMBL" id="AQS40966.1"/>
    </source>
</evidence>
<accession>A0A1U9JSX8</accession>